<protein>
    <submittedName>
        <fullName evidence="1">Uncharacterized protein</fullName>
    </submittedName>
</protein>
<evidence type="ECO:0000313" key="1">
    <source>
        <dbReference type="EMBL" id="MFC5601975.1"/>
    </source>
</evidence>
<dbReference type="EMBL" id="JBHSNP010000002">
    <property type="protein sequence ID" value="MFC5601975.1"/>
    <property type="molecule type" value="Genomic_DNA"/>
</dbReference>
<name>A0ABW0TU83_9BACL</name>
<organism evidence="1 2">
    <name type="scientific">Sporosarcina koreensis</name>
    <dbReference type="NCBI Taxonomy" id="334735"/>
    <lineage>
        <taxon>Bacteria</taxon>
        <taxon>Bacillati</taxon>
        <taxon>Bacillota</taxon>
        <taxon>Bacilli</taxon>
        <taxon>Bacillales</taxon>
        <taxon>Caryophanaceae</taxon>
        <taxon>Sporosarcina</taxon>
    </lineage>
</organism>
<gene>
    <name evidence="1" type="ORF">ACFPTP_01655</name>
</gene>
<sequence>MILSGRNSCTPYCGQHHTVARKERMINELQKHMVPGIGTGDNPLAALFWDVLNANIRRGGYTIKDVRNCVARMECTNGNPVVCVFSDAIFHNKSRGLTYGKRSVTDVFRTSLMQSGHMLKEALKATAAARWLRPLLDIEGRQD</sequence>
<evidence type="ECO:0000313" key="2">
    <source>
        <dbReference type="Proteomes" id="UP001596071"/>
    </source>
</evidence>
<accession>A0ABW0TU83</accession>
<comment type="caution">
    <text evidence="1">The sequence shown here is derived from an EMBL/GenBank/DDBJ whole genome shotgun (WGS) entry which is preliminary data.</text>
</comment>
<reference evidence="2" key="1">
    <citation type="journal article" date="2019" name="Int. J. Syst. Evol. Microbiol.">
        <title>The Global Catalogue of Microorganisms (GCM) 10K type strain sequencing project: providing services to taxonomists for standard genome sequencing and annotation.</title>
        <authorList>
            <consortium name="The Broad Institute Genomics Platform"/>
            <consortium name="The Broad Institute Genome Sequencing Center for Infectious Disease"/>
            <person name="Wu L."/>
            <person name="Ma J."/>
        </authorList>
    </citation>
    <scope>NUCLEOTIDE SEQUENCE [LARGE SCALE GENOMIC DNA]</scope>
    <source>
        <strain evidence="2">KACC 11299</strain>
    </source>
</reference>
<proteinExistence type="predicted"/>
<dbReference type="RefSeq" id="WP_381441655.1">
    <property type="nucleotide sequence ID" value="NZ_JBHSNP010000002.1"/>
</dbReference>
<keyword evidence="2" id="KW-1185">Reference proteome</keyword>
<dbReference type="Proteomes" id="UP001596071">
    <property type="component" value="Unassembled WGS sequence"/>
</dbReference>